<dbReference type="InterPro" id="IPR003593">
    <property type="entry name" value="AAA+_ATPase"/>
</dbReference>
<dbReference type="PROSITE" id="PS00675">
    <property type="entry name" value="SIGMA54_INTERACT_1"/>
    <property type="match status" value="1"/>
</dbReference>
<dbReference type="SUPFAM" id="SSF55781">
    <property type="entry name" value="GAF domain-like"/>
    <property type="match status" value="1"/>
</dbReference>
<gene>
    <name evidence="8" type="primary">fhlA_2</name>
    <name evidence="8" type="ORF">ETAA8_47080</name>
</gene>
<dbReference type="InterPro" id="IPR025662">
    <property type="entry name" value="Sigma_54_int_dom_ATP-bd_1"/>
</dbReference>
<feature type="domain" description="Sigma-54 factor interaction" evidence="7">
    <location>
        <begin position="195"/>
        <end position="424"/>
    </location>
</feature>
<dbReference type="RefSeq" id="WP_145093625.1">
    <property type="nucleotide sequence ID" value="NZ_CP036274.1"/>
</dbReference>
<dbReference type="PROSITE" id="PS50045">
    <property type="entry name" value="SIGMA54_INTERACT_4"/>
    <property type="match status" value="1"/>
</dbReference>
<name>A0A517YHA7_9BACT</name>
<dbReference type="SMART" id="SM00382">
    <property type="entry name" value="AAA"/>
    <property type="match status" value="1"/>
</dbReference>
<keyword evidence="4" id="KW-0238">DNA-binding</keyword>
<dbReference type="SUPFAM" id="SSF52540">
    <property type="entry name" value="P-loop containing nucleoside triphosphate hydrolases"/>
    <property type="match status" value="1"/>
</dbReference>
<dbReference type="PROSITE" id="PS00688">
    <property type="entry name" value="SIGMA54_INTERACT_3"/>
    <property type="match status" value="1"/>
</dbReference>
<keyword evidence="8" id="KW-0456">Lyase</keyword>
<dbReference type="GO" id="GO:0043565">
    <property type="term" value="F:sequence-specific DNA binding"/>
    <property type="evidence" value="ECO:0007669"/>
    <property type="project" value="InterPro"/>
</dbReference>
<keyword evidence="9" id="KW-1185">Reference proteome</keyword>
<dbReference type="Pfam" id="PF00158">
    <property type="entry name" value="Sigma54_activat"/>
    <property type="match status" value="1"/>
</dbReference>
<evidence type="ECO:0000256" key="3">
    <source>
        <dbReference type="ARBA" id="ARBA00023015"/>
    </source>
</evidence>
<dbReference type="Proteomes" id="UP000315017">
    <property type="component" value="Chromosome"/>
</dbReference>
<dbReference type="InterPro" id="IPR025944">
    <property type="entry name" value="Sigma_54_int_dom_CS"/>
</dbReference>
<dbReference type="EMBL" id="CP036274">
    <property type="protein sequence ID" value="QDU29593.1"/>
    <property type="molecule type" value="Genomic_DNA"/>
</dbReference>
<keyword evidence="5" id="KW-0010">Activator</keyword>
<organism evidence="8 9">
    <name type="scientific">Anatilimnocola aggregata</name>
    <dbReference type="NCBI Taxonomy" id="2528021"/>
    <lineage>
        <taxon>Bacteria</taxon>
        <taxon>Pseudomonadati</taxon>
        <taxon>Planctomycetota</taxon>
        <taxon>Planctomycetia</taxon>
        <taxon>Pirellulales</taxon>
        <taxon>Pirellulaceae</taxon>
        <taxon>Anatilimnocola</taxon>
    </lineage>
</organism>
<evidence type="ECO:0000256" key="4">
    <source>
        <dbReference type="ARBA" id="ARBA00023125"/>
    </source>
</evidence>
<accession>A0A517YHA7</accession>
<dbReference type="Gene3D" id="1.10.10.60">
    <property type="entry name" value="Homeodomain-like"/>
    <property type="match status" value="1"/>
</dbReference>
<dbReference type="Gene3D" id="3.40.50.300">
    <property type="entry name" value="P-loop containing nucleotide triphosphate hydrolases"/>
    <property type="match status" value="1"/>
</dbReference>
<dbReference type="InterPro" id="IPR058031">
    <property type="entry name" value="AAA_lid_NorR"/>
</dbReference>
<dbReference type="AlphaFoldDB" id="A0A517YHA7"/>
<evidence type="ECO:0000313" key="8">
    <source>
        <dbReference type="EMBL" id="QDU29593.1"/>
    </source>
</evidence>
<dbReference type="KEGG" id="aagg:ETAA8_47080"/>
<sequence>MERYGELLLDIWREACRHIEINESATTIAKMLAAHLPLSALIVRRFDLQHSSIDTVAEGQPVEQFLHATLKTPCTPAKFKRVISWAETAEVLHGQRLKRSGDLAAVVPDEIEGEVLAGPLMNPDGPAGVLLLVANHQRVFQDSHLALVKQLLEPFSAALENDRRLHELNALREAAEADRRALLSRLGRNEMSETIVGAEAGLKNIMERVQLVSQSDVPVLILGETGTGKEVVSRAIHTRSPRSQGPFIRVNCGAIPPELIDSQLFGHEKGSFTGAADSRKGWFERADGGTLFLDEMGELPLPAQVRLLRVLQDGYIERVGGQQPLRVDVRLVTATHRDLASMVKAGTFREDLWYRINIFPIVLPRLNQRKEDIPALARHFAQRAATRFGLTPVEPSEADLQTLSNYAWPGNIRELGAVIDRAAILGDGRSLEVSKALGFLDPIITPPTSTEYVSPTLYEVTTDDLRPLSKPAISSLDEAMKQHIERALQATGGRIEGRRGTAALLGINPHTLRARMRKLKIDWSRFRPNDEPVW</sequence>
<protein>
    <submittedName>
        <fullName evidence="8">Formate hydrogenlyase transcriptional activator</fullName>
    </submittedName>
</protein>
<dbReference type="PANTHER" id="PTHR32071:SF117">
    <property type="entry name" value="PTS-DEPENDENT DIHYDROXYACETONE KINASE OPERON REGULATORY PROTEIN-RELATED"/>
    <property type="match status" value="1"/>
</dbReference>
<evidence type="ECO:0000256" key="5">
    <source>
        <dbReference type="ARBA" id="ARBA00023159"/>
    </source>
</evidence>
<keyword evidence="6" id="KW-0804">Transcription</keyword>
<dbReference type="Gene3D" id="3.30.450.40">
    <property type="match status" value="1"/>
</dbReference>
<proteinExistence type="predicted"/>
<dbReference type="InterPro" id="IPR025943">
    <property type="entry name" value="Sigma_54_int_dom_ATP-bd_2"/>
</dbReference>
<dbReference type="InterPro" id="IPR002078">
    <property type="entry name" value="Sigma_54_int"/>
</dbReference>
<dbReference type="GO" id="GO:0016829">
    <property type="term" value="F:lyase activity"/>
    <property type="evidence" value="ECO:0007669"/>
    <property type="project" value="UniProtKB-KW"/>
</dbReference>
<evidence type="ECO:0000256" key="6">
    <source>
        <dbReference type="ARBA" id="ARBA00023163"/>
    </source>
</evidence>
<keyword evidence="1" id="KW-0547">Nucleotide-binding</keyword>
<dbReference type="PANTHER" id="PTHR32071">
    <property type="entry name" value="TRANSCRIPTIONAL REGULATORY PROTEIN"/>
    <property type="match status" value="1"/>
</dbReference>
<keyword evidence="3" id="KW-0805">Transcription regulation</keyword>
<dbReference type="Pfam" id="PF25601">
    <property type="entry name" value="AAA_lid_14"/>
    <property type="match status" value="1"/>
</dbReference>
<evidence type="ECO:0000256" key="2">
    <source>
        <dbReference type="ARBA" id="ARBA00022840"/>
    </source>
</evidence>
<evidence type="ECO:0000259" key="7">
    <source>
        <dbReference type="PROSITE" id="PS50045"/>
    </source>
</evidence>
<dbReference type="GO" id="GO:0006355">
    <property type="term" value="P:regulation of DNA-templated transcription"/>
    <property type="evidence" value="ECO:0007669"/>
    <property type="project" value="InterPro"/>
</dbReference>
<dbReference type="OrthoDB" id="9807827at2"/>
<reference evidence="8 9" key="1">
    <citation type="submission" date="2019-02" db="EMBL/GenBank/DDBJ databases">
        <title>Deep-cultivation of Planctomycetes and their phenomic and genomic characterization uncovers novel biology.</title>
        <authorList>
            <person name="Wiegand S."/>
            <person name="Jogler M."/>
            <person name="Boedeker C."/>
            <person name="Pinto D."/>
            <person name="Vollmers J."/>
            <person name="Rivas-Marin E."/>
            <person name="Kohn T."/>
            <person name="Peeters S.H."/>
            <person name="Heuer A."/>
            <person name="Rast P."/>
            <person name="Oberbeckmann S."/>
            <person name="Bunk B."/>
            <person name="Jeske O."/>
            <person name="Meyerdierks A."/>
            <person name="Storesund J.E."/>
            <person name="Kallscheuer N."/>
            <person name="Luecker S."/>
            <person name="Lage O.M."/>
            <person name="Pohl T."/>
            <person name="Merkel B.J."/>
            <person name="Hornburger P."/>
            <person name="Mueller R.-W."/>
            <person name="Bruemmer F."/>
            <person name="Labrenz M."/>
            <person name="Spormann A.M."/>
            <person name="Op den Camp H."/>
            <person name="Overmann J."/>
            <person name="Amann R."/>
            <person name="Jetten M.S.M."/>
            <person name="Mascher T."/>
            <person name="Medema M.H."/>
            <person name="Devos D.P."/>
            <person name="Kaster A.-K."/>
            <person name="Ovreas L."/>
            <person name="Rohde M."/>
            <person name="Galperin M.Y."/>
            <person name="Jogler C."/>
        </authorList>
    </citation>
    <scope>NUCLEOTIDE SEQUENCE [LARGE SCALE GENOMIC DNA]</scope>
    <source>
        <strain evidence="8 9">ETA_A8</strain>
    </source>
</reference>
<dbReference type="FunFam" id="3.40.50.300:FF:000006">
    <property type="entry name" value="DNA-binding transcriptional regulator NtrC"/>
    <property type="match status" value="1"/>
</dbReference>
<evidence type="ECO:0000256" key="1">
    <source>
        <dbReference type="ARBA" id="ARBA00022741"/>
    </source>
</evidence>
<dbReference type="InterPro" id="IPR029016">
    <property type="entry name" value="GAF-like_dom_sf"/>
</dbReference>
<dbReference type="Pfam" id="PF02954">
    <property type="entry name" value="HTH_8"/>
    <property type="match status" value="1"/>
</dbReference>
<dbReference type="Gene3D" id="1.10.8.60">
    <property type="match status" value="1"/>
</dbReference>
<dbReference type="CDD" id="cd00009">
    <property type="entry name" value="AAA"/>
    <property type="match status" value="1"/>
</dbReference>
<dbReference type="GO" id="GO:0005524">
    <property type="term" value="F:ATP binding"/>
    <property type="evidence" value="ECO:0007669"/>
    <property type="project" value="UniProtKB-KW"/>
</dbReference>
<dbReference type="InterPro" id="IPR002197">
    <property type="entry name" value="HTH_Fis"/>
</dbReference>
<dbReference type="InterPro" id="IPR027417">
    <property type="entry name" value="P-loop_NTPase"/>
</dbReference>
<keyword evidence="2" id="KW-0067">ATP-binding</keyword>
<dbReference type="PROSITE" id="PS00676">
    <property type="entry name" value="SIGMA54_INTERACT_2"/>
    <property type="match status" value="1"/>
</dbReference>
<evidence type="ECO:0000313" key="9">
    <source>
        <dbReference type="Proteomes" id="UP000315017"/>
    </source>
</evidence>